<dbReference type="CDD" id="cd03390">
    <property type="entry name" value="PAP2_containing_1_like"/>
    <property type="match status" value="1"/>
</dbReference>
<dbReference type="OMA" id="EDTIPMW"/>
<dbReference type="Proteomes" id="UP000182444">
    <property type="component" value="Chromosome 1B"/>
</dbReference>
<dbReference type="GO" id="GO:0000810">
    <property type="term" value="F:diacylglycerol diphosphate phosphatase activity"/>
    <property type="evidence" value="ECO:0007669"/>
    <property type="project" value="EnsemblFungi"/>
</dbReference>
<keyword evidence="5 6" id="KW-0472">Membrane</keyword>
<dbReference type="GO" id="GO:0042802">
    <property type="term" value="F:identical protein binding"/>
    <property type="evidence" value="ECO:0007669"/>
    <property type="project" value="EnsemblFungi"/>
</dbReference>
<dbReference type="eggNOG" id="KOG3030">
    <property type="taxonomic scope" value="Eukaryota"/>
</dbReference>
<dbReference type="PANTHER" id="PTHR10165">
    <property type="entry name" value="LIPID PHOSPHATE PHOSPHATASE"/>
    <property type="match status" value="1"/>
</dbReference>
<dbReference type="RefSeq" id="XP_500888.1">
    <property type="nucleotide sequence ID" value="XM_500888.1"/>
</dbReference>
<evidence type="ECO:0000256" key="2">
    <source>
        <dbReference type="ARBA" id="ARBA00008816"/>
    </source>
</evidence>
<feature type="transmembrane region" description="Helical" evidence="6">
    <location>
        <begin position="62"/>
        <end position="81"/>
    </location>
</feature>
<dbReference type="SUPFAM" id="SSF48317">
    <property type="entry name" value="Acid phosphatase/Vanadium-dependent haloperoxidase"/>
    <property type="match status" value="1"/>
</dbReference>
<dbReference type="Proteomes" id="UP000256601">
    <property type="component" value="Unassembled WGS sequence"/>
</dbReference>
<dbReference type="InterPro" id="IPR036938">
    <property type="entry name" value="PAP2/HPO_sf"/>
</dbReference>
<gene>
    <name evidence="9" type="ORF">B0I71DRAFT_135349</name>
    <name evidence="8" type="ORF">YALI1_B19107g</name>
</gene>
<dbReference type="EMBL" id="CP017554">
    <property type="protein sequence ID" value="AOW01698.1"/>
    <property type="molecule type" value="Genomic_DNA"/>
</dbReference>
<reference evidence="9 11" key="2">
    <citation type="submission" date="2018-07" db="EMBL/GenBank/DDBJ databases">
        <title>Draft Genome Assemblies for Five Robust Yarrowia lipolytica Strains Exhibiting High Lipid Production and Pentose Sugar Utilization and Sugar Alcohol Secretion from Undetoxified Lignocellulosic Biomass Hydrolysates.</title>
        <authorList>
            <consortium name="DOE Joint Genome Institute"/>
            <person name="Walker C."/>
            <person name="Ryu S."/>
            <person name="Na H."/>
            <person name="Zane M."/>
            <person name="LaButti K."/>
            <person name="Lipzen A."/>
            <person name="Haridas S."/>
            <person name="Barry K."/>
            <person name="Grigoriev I.V."/>
            <person name="Quarterman J."/>
            <person name="Slininger P."/>
            <person name="Dien B."/>
            <person name="Trinh C.T."/>
        </authorList>
    </citation>
    <scope>NUCLEOTIDE SEQUENCE [LARGE SCALE GENOMIC DNA]</scope>
    <source>
        <strain evidence="9 11">YB392</strain>
    </source>
</reference>
<keyword evidence="3 6" id="KW-0812">Transmembrane</keyword>
<dbReference type="VEuPathDB" id="FungiDB:YALI1_B19107g"/>
<reference evidence="8 10" key="1">
    <citation type="journal article" date="2016" name="PLoS ONE">
        <title>Sequence Assembly of Yarrowia lipolytica Strain W29/CLIB89 Shows Transposable Element Diversity.</title>
        <authorList>
            <person name="Magnan C."/>
            <person name="Yu J."/>
            <person name="Chang I."/>
            <person name="Jahn E."/>
            <person name="Kanomata Y."/>
            <person name="Wu J."/>
            <person name="Zeller M."/>
            <person name="Oakes M."/>
            <person name="Baldi P."/>
            <person name="Sandmeyer S."/>
        </authorList>
    </citation>
    <scope>NUCLEOTIDE SEQUENCE [LARGE SCALE GENOMIC DNA]</scope>
    <source>
        <strain evidence="8">CLIB89</strain>
        <strain evidence="10">CLIB89(W29)</strain>
    </source>
</reference>
<dbReference type="GO" id="GO:0045121">
    <property type="term" value="C:membrane raft"/>
    <property type="evidence" value="ECO:0007669"/>
    <property type="project" value="EnsemblFungi"/>
</dbReference>
<evidence type="ECO:0000259" key="7">
    <source>
        <dbReference type="SMART" id="SM00014"/>
    </source>
</evidence>
<protein>
    <submittedName>
        <fullName evidence="9">Phosphatidic acid phosphatase type 2/haloperoxidase</fullName>
    </submittedName>
</protein>
<name>A0A1D8N7T1_YARLL</name>
<dbReference type="InterPro" id="IPR043216">
    <property type="entry name" value="PAP-like"/>
</dbReference>
<dbReference type="GO" id="GO:0006644">
    <property type="term" value="P:phospholipid metabolic process"/>
    <property type="evidence" value="ECO:0007669"/>
    <property type="project" value="EnsemblFungi"/>
</dbReference>
<accession>A0A1D8N7T1</accession>
<evidence type="ECO:0000256" key="1">
    <source>
        <dbReference type="ARBA" id="ARBA00004141"/>
    </source>
</evidence>
<evidence type="ECO:0000256" key="5">
    <source>
        <dbReference type="ARBA" id="ARBA00023136"/>
    </source>
</evidence>
<dbReference type="PANTHER" id="PTHR10165:SF35">
    <property type="entry name" value="RE23632P"/>
    <property type="match status" value="1"/>
</dbReference>
<dbReference type="GO" id="GO:0004601">
    <property type="term" value="F:peroxidase activity"/>
    <property type="evidence" value="ECO:0007669"/>
    <property type="project" value="UniProtKB-KW"/>
</dbReference>
<dbReference type="KEGG" id="yli:2907435"/>
<dbReference type="GO" id="GO:0046839">
    <property type="term" value="P:phospholipid dephosphorylation"/>
    <property type="evidence" value="ECO:0007669"/>
    <property type="project" value="TreeGrafter"/>
</dbReference>
<organism evidence="8 10">
    <name type="scientific">Yarrowia lipolytica</name>
    <name type="common">Candida lipolytica</name>
    <dbReference type="NCBI Taxonomy" id="4952"/>
    <lineage>
        <taxon>Eukaryota</taxon>
        <taxon>Fungi</taxon>
        <taxon>Dikarya</taxon>
        <taxon>Ascomycota</taxon>
        <taxon>Saccharomycotina</taxon>
        <taxon>Dipodascomycetes</taxon>
        <taxon>Dipodascales</taxon>
        <taxon>Dipodascales incertae sedis</taxon>
        <taxon>Yarrowia</taxon>
    </lineage>
</organism>
<dbReference type="AlphaFoldDB" id="A0A1D8N7T1"/>
<feature type="transmembrane region" description="Helical" evidence="6">
    <location>
        <begin position="215"/>
        <end position="237"/>
    </location>
</feature>
<comment type="similarity">
    <text evidence="2">Belongs to the PA-phosphatase related phosphoesterase family.</text>
</comment>
<evidence type="ECO:0000256" key="4">
    <source>
        <dbReference type="ARBA" id="ARBA00022989"/>
    </source>
</evidence>
<evidence type="ECO:0000256" key="6">
    <source>
        <dbReference type="SAM" id="Phobius"/>
    </source>
</evidence>
<evidence type="ECO:0000256" key="3">
    <source>
        <dbReference type="ARBA" id="ARBA00022692"/>
    </source>
</evidence>
<keyword evidence="9" id="KW-0560">Oxidoreductase</keyword>
<dbReference type="Gene3D" id="1.20.144.10">
    <property type="entry name" value="Phosphatidic acid phosphatase type 2/haloperoxidase"/>
    <property type="match status" value="1"/>
</dbReference>
<dbReference type="SMART" id="SM00014">
    <property type="entry name" value="acidPPc"/>
    <property type="match status" value="1"/>
</dbReference>
<dbReference type="Pfam" id="PF01569">
    <property type="entry name" value="PAP2"/>
    <property type="match status" value="1"/>
</dbReference>
<feature type="transmembrane region" description="Helical" evidence="6">
    <location>
        <begin position="12"/>
        <end position="29"/>
    </location>
</feature>
<keyword evidence="4 6" id="KW-1133">Transmembrane helix</keyword>
<proteinExistence type="inferred from homology"/>
<dbReference type="OrthoDB" id="10030083at2759"/>
<dbReference type="VEuPathDB" id="FungiDB:YALI0_B14531g"/>
<dbReference type="EMBL" id="KZ859064">
    <property type="protein sequence ID" value="RDW23796.1"/>
    <property type="molecule type" value="Genomic_DNA"/>
</dbReference>
<evidence type="ECO:0000313" key="10">
    <source>
        <dbReference type="Proteomes" id="UP000182444"/>
    </source>
</evidence>
<keyword evidence="9" id="KW-0575">Peroxidase</keyword>
<feature type="domain" description="Phosphatidic acid phosphatase type 2/haloperoxidase" evidence="7">
    <location>
        <begin position="93"/>
        <end position="237"/>
    </location>
</feature>
<dbReference type="GeneID" id="2907435"/>
<feature type="transmembrane region" description="Helical" evidence="6">
    <location>
        <begin position="93"/>
        <end position="112"/>
    </location>
</feature>
<sequence length="278" mass="31724">MLSSSSTLKQYHVIEWITAFTLIFLWYVSESAAPFTREFIISDPTINHSHVTVERVSSEACILYTIIIPFFVLIGLSAIMAPRPQDRLKFMSITLSTFLVAAFFNGFITNFLKIYMGRHRPDFIARCEPSKRAPIDKYVTIEVCTGDMDTILEGMKSTPSGHSSTAFVGMTFFCLWVYGQINAYKTYGSKASKLLLAFFPLLLAIYIALSRTEDYRHHFVDIVLGSLLGMTIAYYFYRREFPRTTSKTSHIPYCLGSEGADDDHHYDRVDDVQLENQV</sequence>
<evidence type="ECO:0000313" key="8">
    <source>
        <dbReference type="EMBL" id="AOW01698.1"/>
    </source>
</evidence>
<dbReference type="GO" id="GO:0008195">
    <property type="term" value="F:phosphatidate phosphatase activity"/>
    <property type="evidence" value="ECO:0007669"/>
    <property type="project" value="EnsemblFungi"/>
</dbReference>
<dbReference type="GO" id="GO:0000329">
    <property type="term" value="C:fungal-type vacuole membrane"/>
    <property type="evidence" value="ECO:0007669"/>
    <property type="project" value="EnsemblFungi"/>
</dbReference>
<dbReference type="InterPro" id="IPR000326">
    <property type="entry name" value="PAP2/HPO"/>
</dbReference>
<feature type="transmembrane region" description="Helical" evidence="6">
    <location>
        <begin position="191"/>
        <end position="209"/>
    </location>
</feature>
<comment type="subcellular location">
    <subcellularLocation>
        <location evidence="1">Membrane</location>
        <topology evidence="1">Multi-pass membrane protein</topology>
    </subcellularLocation>
</comment>
<evidence type="ECO:0000313" key="9">
    <source>
        <dbReference type="EMBL" id="RDW23796.1"/>
    </source>
</evidence>
<evidence type="ECO:0000313" key="11">
    <source>
        <dbReference type="Proteomes" id="UP000256601"/>
    </source>
</evidence>